<dbReference type="GO" id="GO:0022857">
    <property type="term" value="F:transmembrane transporter activity"/>
    <property type="evidence" value="ECO:0007669"/>
    <property type="project" value="InterPro"/>
</dbReference>
<protein>
    <submittedName>
        <fullName evidence="8">Major facilitator superfamily transporter</fullName>
    </submittedName>
</protein>
<dbReference type="InterPro" id="IPR036259">
    <property type="entry name" value="MFS_trans_sf"/>
</dbReference>
<feature type="transmembrane region" description="Helical" evidence="6">
    <location>
        <begin position="79"/>
        <end position="97"/>
    </location>
</feature>
<dbReference type="PROSITE" id="PS50850">
    <property type="entry name" value="MFS"/>
    <property type="match status" value="1"/>
</dbReference>
<evidence type="ECO:0000256" key="6">
    <source>
        <dbReference type="SAM" id="Phobius"/>
    </source>
</evidence>
<dbReference type="SUPFAM" id="SSF103473">
    <property type="entry name" value="MFS general substrate transporter"/>
    <property type="match status" value="1"/>
</dbReference>
<feature type="domain" description="Major facilitator superfamily (MFS) profile" evidence="7">
    <location>
        <begin position="80"/>
        <end position="508"/>
    </location>
</feature>
<feature type="transmembrane region" description="Helical" evidence="6">
    <location>
        <begin position="422"/>
        <end position="443"/>
    </location>
</feature>
<evidence type="ECO:0000313" key="9">
    <source>
        <dbReference type="Proteomes" id="UP000326799"/>
    </source>
</evidence>
<dbReference type="InterPro" id="IPR011701">
    <property type="entry name" value="MFS"/>
</dbReference>
<feature type="compositionally biased region" description="Basic and acidic residues" evidence="5">
    <location>
        <begin position="38"/>
        <end position="48"/>
    </location>
</feature>
<feature type="region of interest" description="Disordered" evidence="5">
    <location>
        <begin position="21"/>
        <end position="48"/>
    </location>
</feature>
<reference evidence="8 9" key="1">
    <citation type="submission" date="2019-04" db="EMBL/GenBank/DDBJ databases">
        <title>Fungal friends and foes A comparative genomics study of 23 Aspergillus species from section Flavi.</title>
        <authorList>
            <consortium name="DOE Joint Genome Institute"/>
            <person name="Kjaerbolling I."/>
            <person name="Vesth T.C."/>
            <person name="Frisvad J.C."/>
            <person name="Nybo J.L."/>
            <person name="Theobald S."/>
            <person name="Kildgaard S."/>
            <person name="Petersen T.I."/>
            <person name="Kuo A."/>
            <person name="Sato A."/>
            <person name="Lyhne E.K."/>
            <person name="Kogle M.E."/>
            <person name="Wiebenga A."/>
            <person name="Kun R.S."/>
            <person name="Lubbers R.J."/>
            <person name="Makela M.R."/>
            <person name="Barry K."/>
            <person name="Chovatia M."/>
            <person name="Clum A."/>
            <person name="Daum C."/>
            <person name="Haridas S."/>
            <person name="He G."/>
            <person name="LaButti K."/>
            <person name="Lipzen A."/>
            <person name="Mondo S."/>
            <person name="Pangilinan J."/>
            <person name="Riley R."/>
            <person name="Salamov A."/>
            <person name="Simmons B.A."/>
            <person name="Magnuson J.K."/>
            <person name="Henrissat B."/>
            <person name="Mortensen U.H."/>
            <person name="Larsen T.O."/>
            <person name="De vries R.P."/>
            <person name="Grigoriev I.V."/>
            <person name="Machida M."/>
            <person name="Baker S.E."/>
            <person name="Andersen M.R."/>
        </authorList>
    </citation>
    <scope>NUCLEOTIDE SEQUENCE [LARGE SCALE GENOMIC DNA]</scope>
    <source>
        <strain evidence="8 9">CBS 126849</strain>
    </source>
</reference>
<organism evidence="8 9">
    <name type="scientific">Aspergillus novoparasiticus</name>
    <dbReference type="NCBI Taxonomy" id="986946"/>
    <lineage>
        <taxon>Eukaryota</taxon>
        <taxon>Fungi</taxon>
        <taxon>Dikarya</taxon>
        <taxon>Ascomycota</taxon>
        <taxon>Pezizomycotina</taxon>
        <taxon>Eurotiomycetes</taxon>
        <taxon>Eurotiomycetidae</taxon>
        <taxon>Eurotiales</taxon>
        <taxon>Aspergillaceae</taxon>
        <taxon>Aspergillus</taxon>
        <taxon>Aspergillus subgen. Circumdati</taxon>
    </lineage>
</organism>
<feature type="transmembrane region" description="Helical" evidence="6">
    <location>
        <begin position="171"/>
        <end position="193"/>
    </location>
</feature>
<accession>A0A5N6F9X6</accession>
<feature type="transmembrane region" description="Helical" evidence="6">
    <location>
        <begin position="483"/>
        <end position="506"/>
    </location>
</feature>
<feature type="transmembrane region" description="Helical" evidence="6">
    <location>
        <begin position="239"/>
        <end position="256"/>
    </location>
</feature>
<evidence type="ECO:0000256" key="3">
    <source>
        <dbReference type="ARBA" id="ARBA00022989"/>
    </source>
</evidence>
<dbReference type="PANTHER" id="PTHR23502">
    <property type="entry name" value="MAJOR FACILITATOR SUPERFAMILY"/>
    <property type="match status" value="1"/>
</dbReference>
<evidence type="ECO:0000256" key="2">
    <source>
        <dbReference type="ARBA" id="ARBA00022692"/>
    </source>
</evidence>
<evidence type="ECO:0000313" key="8">
    <source>
        <dbReference type="EMBL" id="KAB8225693.1"/>
    </source>
</evidence>
<dbReference type="AlphaFoldDB" id="A0A5N6F9X6"/>
<dbReference type="Pfam" id="PF07690">
    <property type="entry name" value="MFS_1"/>
    <property type="match status" value="1"/>
</dbReference>
<keyword evidence="4 6" id="KW-0472">Membrane</keyword>
<dbReference type="GO" id="GO:0005886">
    <property type="term" value="C:plasma membrane"/>
    <property type="evidence" value="ECO:0007669"/>
    <property type="project" value="TreeGrafter"/>
</dbReference>
<dbReference type="InterPro" id="IPR020846">
    <property type="entry name" value="MFS_dom"/>
</dbReference>
<keyword evidence="9" id="KW-1185">Reference proteome</keyword>
<dbReference type="Gene3D" id="1.20.1250.20">
    <property type="entry name" value="MFS general substrate transporter like domains"/>
    <property type="match status" value="1"/>
</dbReference>
<gene>
    <name evidence="8" type="ORF">BDV33DRAFT_198102</name>
</gene>
<evidence type="ECO:0000259" key="7">
    <source>
        <dbReference type="PROSITE" id="PS50850"/>
    </source>
</evidence>
<evidence type="ECO:0000256" key="4">
    <source>
        <dbReference type="ARBA" id="ARBA00023136"/>
    </source>
</evidence>
<evidence type="ECO:0000256" key="1">
    <source>
        <dbReference type="ARBA" id="ARBA00004141"/>
    </source>
</evidence>
<dbReference type="EMBL" id="ML733393">
    <property type="protein sequence ID" value="KAB8225693.1"/>
    <property type="molecule type" value="Genomic_DNA"/>
</dbReference>
<feature type="transmembrane region" description="Helical" evidence="6">
    <location>
        <begin position="455"/>
        <end position="477"/>
    </location>
</feature>
<name>A0A5N6F9X6_9EURO</name>
<comment type="subcellular location">
    <subcellularLocation>
        <location evidence="1">Membrane</location>
        <topology evidence="1">Multi-pass membrane protein</topology>
    </subcellularLocation>
</comment>
<proteinExistence type="predicted"/>
<keyword evidence="2 6" id="KW-0812">Transmembrane</keyword>
<evidence type="ECO:0000256" key="5">
    <source>
        <dbReference type="SAM" id="MobiDB-lite"/>
    </source>
</evidence>
<dbReference type="Proteomes" id="UP000326799">
    <property type="component" value="Unassembled WGS sequence"/>
</dbReference>
<feature type="transmembrane region" description="Helical" evidence="6">
    <location>
        <begin position="205"/>
        <end position="227"/>
    </location>
</feature>
<feature type="transmembrane region" description="Helical" evidence="6">
    <location>
        <begin position="109"/>
        <end position="133"/>
    </location>
</feature>
<sequence>MESYFQYRRIHQAVKRHYDRCSDEEASQGTVNGNLTEGTEREQPQGEKCRVESQIRLVQWDDYDAHLNPRQYSSWRKGWMTFMVAMLGLSCTAASAIDSAGVPQISEHWGVSTVVGSMTVGLFMIGFGIGCFVSGPFSETFGRNPVYMVSMIIFLIWIMAAGLSSNIQSHLIFRFLAGLFAATPLTCVGGTVADLWTPLQKTYGFIIYTIPAFNGPMIGQVIGSYIPTSKNMGWRWLEWIMLIFGGTMFVVMLLLLQETHQDTLLTWKAAAVRKYSGESHWRSPAEVKHVSLRQRMSIAMLRPFAWLYTEPIIYLYSLYLIVVYIILFLFLEGYRFIFEETYGFSQGLNNITWIAMAIGSLFIILQIPLVWRIAVAQEKEIGRIKPETRLWYALAGGAPAIPISLFWMAWTTYPHISPWSPIIASAVFGFGITTVFVSAHLYVIDAYESGAASAFAMLVMPRYLASGGITMAGAPIYRSIGVHYTLTILGAISAALAIIPYVFYCFGHEIRRRSRHAIVHD</sequence>
<feature type="transmembrane region" description="Helical" evidence="6">
    <location>
        <begin position="351"/>
        <end position="371"/>
    </location>
</feature>
<feature type="transmembrane region" description="Helical" evidence="6">
    <location>
        <begin position="391"/>
        <end position="410"/>
    </location>
</feature>
<dbReference type="CDD" id="cd17323">
    <property type="entry name" value="MFS_Tpo1_MDR_like"/>
    <property type="match status" value="1"/>
</dbReference>
<keyword evidence="3 6" id="KW-1133">Transmembrane helix</keyword>
<feature type="transmembrane region" description="Helical" evidence="6">
    <location>
        <begin position="312"/>
        <end position="331"/>
    </location>
</feature>
<dbReference type="PANTHER" id="PTHR23502:SF47">
    <property type="entry name" value="MAJOR FACILITATOR SUPERFAMILY (MFS) PROFILE DOMAIN-CONTAINING PROTEIN-RELATED"/>
    <property type="match status" value="1"/>
</dbReference>
<feature type="transmembrane region" description="Helical" evidence="6">
    <location>
        <begin position="145"/>
        <end position="165"/>
    </location>
</feature>
<feature type="compositionally biased region" description="Polar residues" evidence="5">
    <location>
        <begin position="27"/>
        <end position="37"/>
    </location>
</feature>